<protein>
    <submittedName>
        <fullName evidence="1">Uncharacterized protein</fullName>
    </submittedName>
</protein>
<proteinExistence type="predicted"/>
<organism evidence="1 2">
    <name type="scientific">Rhizocola hellebori</name>
    <dbReference type="NCBI Taxonomy" id="1392758"/>
    <lineage>
        <taxon>Bacteria</taxon>
        <taxon>Bacillati</taxon>
        <taxon>Actinomycetota</taxon>
        <taxon>Actinomycetes</taxon>
        <taxon>Micromonosporales</taxon>
        <taxon>Micromonosporaceae</taxon>
        <taxon>Rhizocola</taxon>
    </lineage>
</organism>
<accession>A0A8J3QAG5</accession>
<keyword evidence="2" id="KW-1185">Reference proteome</keyword>
<evidence type="ECO:0000313" key="1">
    <source>
        <dbReference type="EMBL" id="GIH07203.1"/>
    </source>
</evidence>
<evidence type="ECO:0000313" key="2">
    <source>
        <dbReference type="Proteomes" id="UP000612899"/>
    </source>
</evidence>
<dbReference type="EMBL" id="BONY01000034">
    <property type="protein sequence ID" value="GIH07203.1"/>
    <property type="molecule type" value="Genomic_DNA"/>
</dbReference>
<dbReference type="AlphaFoldDB" id="A0A8J3QAG5"/>
<dbReference type="Proteomes" id="UP000612899">
    <property type="component" value="Unassembled WGS sequence"/>
</dbReference>
<reference evidence="1" key="1">
    <citation type="submission" date="2021-01" db="EMBL/GenBank/DDBJ databases">
        <title>Whole genome shotgun sequence of Rhizocola hellebori NBRC 109834.</title>
        <authorList>
            <person name="Komaki H."/>
            <person name="Tamura T."/>
        </authorList>
    </citation>
    <scope>NUCLEOTIDE SEQUENCE</scope>
    <source>
        <strain evidence="1">NBRC 109834</strain>
    </source>
</reference>
<gene>
    <name evidence="1" type="ORF">Rhe02_52700</name>
</gene>
<name>A0A8J3QAG5_9ACTN</name>
<comment type="caution">
    <text evidence="1">The sequence shown here is derived from an EMBL/GenBank/DDBJ whole genome shotgun (WGS) entry which is preliminary data.</text>
</comment>
<sequence length="80" mass="8689">MILTKTDPGIAARRYKIDVLAIEPIPQFSGLVLGVLAKLARIHPMPQLIDPAEVVHHGVTHRQTGSVHKRYLMSSGNGVA</sequence>